<evidence type="ECO:0000313" key="1">
    <source>
        <dbReference type="EMBL" id="KAJ6981652.1"/>
    </source>
</evidence>
<keyword evidence="2" id="KW-1185">Reference proteome</keyword>
<proteinExistence type="predicted"/>
<gene>
    <name evidence="1" type="ORF">NC653_024910</name>
</gene>
<name>A0AAD6Q7E9_9ROSI</name>
<protein>
    <submittedName>
        <fullName evidence="1">Uncharacterized protein</fullName>
    </submittedName>
</protein>
<evidence type="ECO:0000313" key="2">
    <source>
        <dbReference type="Proteomes" id="UP001164929"/>
    </source>
</evidence>
<comment type="caution">
    <text evidence="1">The sequence shown here is derived from an EMBL/GenBank/DDBJ whole genome shotgun (WGS) entry which is preliminary data.</text>
</comment>
<accession>A0AAD6Q7E9</accession>
<dbReference type="AlphaFoldDB" id="A0AAD6Q7E9"/>
<reference evidence="1" key="1">
    <citation type="journal article" date="2023" name="Mol. Ecol. Resour.">
        <title>Chromosome-level genome assembly of a triploid poplar Populus alba 'Berolinensis'.</title>
        <authorList>
            <person name="Chen S."/>
            <person name="Yu Y."/>
            <person name="Wang X."/>
            <person name="Wang S."/>
            <person name="Zhang T."/>
            <person name="Zhou Y."/>
            <person name="He R."/>
            <person name="Meng N."/>
            <person name="Wang Y."/>
            <person name="Liu W."/>
            <person name="Liu Z."/>
            <person name="Liu J."/>
            <person name="Guo Q."/>
            <person name="Huang H."/>
            <person name="Sederoff R.R."/>
            <person name="Wang G."/>
            <person name="Qu G."/>
            <person name="Chen S."/>
        </authorList>
    </citation>
    <scope>NUCLEOTIDE SEQUENCE</scope>
    <source>
        <strain evidence="1">SC-2020</strain>
    </source>
</reference>
<sequence>MFLLTGHEMGSHFPCWKLSLSQ</sequence>
<dbReference type="EMBL" id="JAQIZT010000010">
    <property type="protein sequence ID" value="KAJ6981652.1"/>
    <property type="molecule type" value="Genomic_DNA"/>
</dbReference>
<dbReference type="Proteomes" id="UP001164929">
    <property type="component" value="Chromosome 10"/>
</dbReference>
<organism evidence="1 2">
    <name type="scientific">Populus alba x Populus x berolinensis</name>
    <dbReference type="NCBI Taxonomy" id="444605"/>
    <lineage>
        <taxon>Eukaryota</taxon>
        <taxon>Viridiplantae</taxon>
        <taxon>Streptophyta</taxon>
        <taxon>Embryophyta</taxon>
        <taxon>Tracheophyta</taxon>
        <taxon>Spermatophyta</taxon>
        <taxon>Magnoliopsida</taxon>
        <taxon>eudicotyledons</taxon>
        <taxon>Gunneridae</taxon>
        <taxon>Pentapetalae</taxon>
        <taxon>rosids</taxon>
        <taxon>fabids</taxon>
        <taxon>Malpighiales</taxon>
        <taxon>Salicaceae</taxon>
        <taxon>Saliceae</taxon>
        <taxon>Populus</taxon>
    </lineage>
</organism>